<dbReference type="Gene3D" id="2.40.10.10">
    <property type="entry name" value="Trypsin-like serine proteases"/>
    <property type="match status" value="1"/>
</dbReference>
<dbReference type="Proteomes" id="UP000812440">
    <property type="component" value="Unassembled WGS sequence"/>
</dbReference>
<dbReference type="SUPFAM" id="SSF50494">
    <property type="entry name" value="Trypsin-like serine proteases"/>
    <property type="match status" value="1"/>
</dbReference>
<dbReference type="FunFam" id="2.40.10.10:FF:000024">
    <property type="entry name" value="Serine protease 53"/>
    <property type="match status" value="1"/>
</dbReference>
<dbReference type="InterPro" id="IPR018114">
    <property type="entry name" value="TRYPSIN_HIS"/>
</dbReference>
<dbReference type="Pfam" id="PF00089">
    <property type="entry name" value="Trypsin"/>
    <property type="match status" value="1"/>
</dbReference>
<dbReference type="PANTHER" id="PTHR24253">
    <property type="entry name" value="TRANSMEMBRANE PROTEASE SERINE"/>
    <property type="match status" value="1"/>
</dbReference>
<dbReference type="EMBL" id="JAACNH010000331">
    <property type="protein sequence ID" value="KAG8431166.1"/>
    <property type="molecule type" value="Genomic_DNA"/>
</dbReference>
<keyword evidence="2" id="KW-0732">Signal</keyword>
<dbReference type="PANTHER" id="PTHR24253:SF180">
    <property type="entry name" value="PROSTASIN"/>
    <property type="match status" value="1"/>
</dbReference>
<evidence type="ECO:0000313" key="8">
    <source>
        <dbReference type="Proteomes" id="UP000812440"/>
    </source>
</evidence>
<evidence type="ECO:0000313" key="7">
    <source>
        <dbReference type="EMBL" id="KAG8431166.1"/>
    </source>
</evidence>
<keyword evidence="4" id="KW-1015">Disulfide bond</keyword>
<keyword evidence="1 5" id="KW-0645">Protease</keyword>
<dbReference type="CDD" id="cd00190">
    <property type="entry name" value="Tryp_SPc"/>
    <property type="match status" value="1"/>
</dbReference>
<dbReference type="PROSITE" id="PS00134">
    <property type="entry name" value="TRYPSIN_HIS"/>
    <property type="match status" value="1"/>
</dbReference>
<dbReference type="AlphaFoldDB" id="A0A8T2ILY4"/>
<dbReference type="InterPro" id="IPR001254">
    <property type="entry name" value="Trypsin_dom"/>
</dbReference>
<evidence type="ECO:0000256" key="3">
    <source>
        <dbReference type="ARBA" id="ARBA00022801"/>
    </source>
</evidence>
<keyword evidence="8" id="KW-1185">Reference proteome</keyword>
<accession>A0A8T2ILY4</accession>
<reference evidence="7" key="1">
    <citation type="thesis" date="2020" institute="ProQuest LLC" country="789 East Eisenhower Parkway, Ann Arbor, MI, USA">
        <title>Comparative Genomics and Chromosome Evolution.</title>
        <authorList>
            <person name="Mudd A.B."/>
        </authorList>
    </citation>
    <scope>NUCLEOTIDE SEQUENCE</scope>
    <source>
        <strain evidence="7">Female2</strain>
        <tissue evidence="7">Blood</tissue>
    </source>
</reference>
<comment type="caution">
    <text evidence="7">The sequence shown here is derived from an EMBL/GenBank/DDBJ whole genome shotgun (WGS) entry which is preliminary data.</text>
</comment>
<keyword evidence="5" id="KW-0720">Serine protease</keyword>
<dbReference type="GO" id="GO:0004252">
    <property type="term" value="F:serine-type endopeptidase activity"/>
    <property type="evidence" value="ECO:0007669"/>
    <property type="project" value="InterPro"/>
</dbReference>
<gene>
    <name evidence="7" type="ORF">GDO86_019327</name>
</gene>
<dbReference type="InterPro" id="IPR033116">
    <property type="entry name" value="TRYPSIN_SER"/>
</dbReference>
<name>A0A8T2ILY4_9PIPI</name>
<dbReference type="PRINTS" id="PR00722">
    <property type="entry name" value="CHYMOTRYPSIN"/>
</dbReference>
<proteinExistence type="predicted"/>
<dbReference type="GO" id="GO:0006508">
    <property type="term" value="P:proteolysis"/>
    <property type="evidence" value="ECO:0007669"/>
    <property type="project" value="UniProtKB-KW"/>
</dbReference>
<organism evidence="7 8">
    <name type="scientific">Hymenochirus boettgeri</name>
    <name type="common">Congo dwarf clawed frog</name>
    <dbReference type="NCBI Taxonomy" id="247094"/>
    <lineage>
        <taxon>Eukaryota</taxon>
        <taxon>Metazoa</taxon>
        <taxon>Chordata</taxon>
        <taxon>Craniata</taxon>
        <taxon>Vertebrata</taxon>
        <taxon>Euteleostomi</taxon>
        <taxon>Amphibia</taxon>
        <taxon>Batrachia</taxon>
        <taxon>Anura</taxon>
        <taxon>Pipoidea</taxon>
        <taxon>Pipidae</taxon>
        <taxon>Pipinae</taxon>
        <taxon>Hymenochirus</taxon>
    </lineage>
</organism>
<dbReference type="OrthoDB" id="93664at2759"/>
<dbReference type="InterPro" id="IPR001314">
    <property type="entry name" value="Peptidase_S1A"/>
</dbReference>
<dbReference type="PROSITE" id="PS50240">
    <property type="entry name" value="TRYPSIN_DOM"/>
    <property type="match status" value="1"/>
</dbReference>
<dbReference type="SMART" id="SM00020">
    <property type="entry name" value="Tryp_SPc"/>
    <property type="match status" value="1"/>
</dbReference>
<evidence type="ECO:0000256" key="5">
    <source>
        <dbReference type="RuleBase" id="RU363034"/>
    </source>
</evidence>
<dbReference type="InterPro" id="IPR043504">
    <property type="entry name" value="Peptidase_S1_PA_chymotrypsin"/>
</dbReference>
<protein>
    <recommendedName>
        <fullName evidence="6">Peptidase S1 domain-containing protein</fullName>
    </recommendedName>
</protein>
<dbReference type="InterPro" id="IPR009003">
    <property type="entry name" value="Peptidase_S1_PA"/>
</dbReference>
<evidence type="ECO:0000259" key="6">
    <source>
        <dbReference type="PROSITE" id="PS50240"/>
    </source>
</evidence>
<evidence type="ECO:0000256" key="1">
    <source>
        <dbReference type="ARBA" id="ARBA00022670"/>
    </source>
</evidence>
<dbReference type="PROSITE" id="PS00135">
    <property type="entry name" value="TRYPSIN_SER"/>
    <property type="match status" value="1"/>
</dbReference>
<sequence length="314" mass="34379">MKNDLKYFLLYLPPECGVTLVSSRIVGGQNAKPGLWPWQVSFRSNGRHFCGGSLITNRWIVSAAHCFQNIPTSLVTVYLGSYNLTDPNPNEVSLSVNHIIIYPNYTADGGDISLVELSSNVIYTNYILPVCLPAPTVIFPTGLKCWVTGWGDIQYNVNLPNPKTLQEVVVPLIDAQRCTDYYHTPNSAGTSGTNIQSDMICAGYLDGGKDSCQGDSGGPLVCAADDHWFLAGVVSFGEGCGEPYRPGVYTLLTTYSDWIQSHVPEVSVNVRNVTFSGPYISLYQKNTANAGMNYVREATLCLVIHLLAHWVINL</sequence>
<evidence type="ECO:0000256" key="4">
    <source>
        <dbReference type="ARBA" id="ARBA00023157"/>
    </source>
</evidence>
<evidence type="ECO:0000256" key="2">
    <source>
        <dbReference type="ARBA" id="ARBA00022729"/>
    </source>
</evidence>
<feature type="domain" description="Peptidase S1" evidence="6">
    <location>
        <begin position="25"/>
        <end position="264"/>
    </location>
</feature>
<keyword evidence="3 5" id="KW-0378">Hydrolase</keyword>